<evidence type="ECO:0000313" key="3">
    <source>
        <dbReference type="Proteomes" id="UP000595349"/>
    </source>
</evidence>
<dbReference type="EMBL" id="CP054706">
    <property type="protein sequence ID" value="QQK80686.1"/>
    <property type="molecule type" value="Genomic_DNA"/>
</dbReference>
<gene>
    <name evidence="2" type="ORF">HUG20_12785</name>
</gene>
<accession>A0A7T6ZBY3</accession>
<dbReference type="Proteomes" id="UP000595349">
    <property type="component" value="Chromosome"/>
</dbReference>
<evidence type="ECO:0000256" key="1">
    <source>
        <dbReference type="SAM" id="MobiDB-lite"/>
    </source>
</evidence>
<organism evidence="2 3">
    <name type="scientific">Salicibibacter cibi</name>
    <dbReference type="NCBI Taxonomy" id="2743001"/>
    <lineage>
        <taxon>Bacteria</taxon>
        <taxon>Bacillati</taxon>
        <taxon>Bacillota</taxon>
        <taxon>Bacilli</taxon>
        <taxon>Bacillales</taxon>
        <taxon>Bacillaceae</taxon>
        <taxon>Salicibibacter</taxon>
    </lineage>
</organism>
<keyword evidence="3" id="KW-1185">Reference proteome</keyword>
<dbReference type="KEGG" id="scib:HUG20_12785"/>
<dbReference type="InterPro" id="IPR034660">
    <property type="entry name" value="DinB/YfiT-like"/>
</dbReference>
<evidence type="ECO:0000313" key="2">
    <source>
        <dbReference type="EMBL" id="QQK80686.1"/>
    </source>
</evidence>
<dbReference type="Gene3D" id="1.20.120.450">
    <property type="entry name" value="dinb family like domain"/>
    <property type="match status" value="1"/>
</dbReference>
<sequence>MMKPTKKKLIQPGKRTSRRRNNTIRGVIKQLIFGDETKELGSTRRILERLPEKYMSWKPHDKSIKLEGLATHLINLLNCKIANFQYNEFHLATVPQKRQACSYLSIKNENDPLWEDFIAHIGPYHIAPIFRWIEQGHNLKKL</sequence>
<protein>
    <submittedName>
        <fullName evidence="2">Uncharacterized protein</fullName>
    </submittedName>
</protein>
<proteinExistence type="predicted"/>
<name>A0A7T6ZBY3_9BACI</name>
<dbReference type="AlphaFoldDB" id="A0A7T6ZBY3"/>
<reference evidence="2 3" key="1">
    <citation type="submission" date="2020-06" db="EMBL/GenBank/DDBJ databases">
        <title>Genomic analysis of Salicibibacter sp. NKC21-4.</title>
        <authorList>
            <person name="Oh Y.J."/>
        </authorList>
    </citation>
    <scope>NUCLEOTIDE SEQUENCE [LARGE SCALE GENOMIC DNA]</scope>
    <source>
        <strain evidence="2 3">NKC21-4</strain>
    </source>
</reference>
<feature type="region of interest" description="Disordered" evidence="1">
    <location>
        <begin position="1"/>
        <end position="21"/>
    </location>
</feature>